<comment type="similarity">
    <text evidence="1">Belongs to the beta-lactamase family.</text>
</comment>
<keyword evidence="2" id="KW-0732">Signal</keyword>
<reference evidence="4" key="1">
    <citation type="journal article" date="2006" name="Genetics">
        <title>Evolution of the bipolar mating system of the mushroom Coprinellus disseminatus from its tetrapolar ancestors involves loss of mating-type-specific pheromone receptor function.</title>
        <authorList>
            <person name="James T.Y."/>
            <person name="Srivilai P."/>
            <person name="Kuees U."/>
            <person name="Vilgalys R."/>
        </authorList>
    </citation>
    <scope>NUCLEOTIDE SEQUENCE</scope>
    <source>
        <strain evidence="4">C345.1</strain>
    </source>
</reference>
<evidence type="ECO:0000313" key="4">
    <source>
        <dbReference type="EMBL" id="AAZ14924.1"/>
    </source>
</evidence>
<dbReference type="PANTHER" id="PTHR22935">
    <property type="entry name" value="PENICILLIN-BINDING PROTEIN"/>
    <property type="match status" value="1"/>
</dbReference>
<organism evidence="4">
    <name type="scientific">Coprinellus disseminatus</name>
    <name type="common">Fairy ink cap fungus</name>
    <dbReference type="NCBI Taxonomy" id="71703"/>
    <lineage>
        <taxon>Eukaryota</taxon>
        <taxon>Fungi</taxon>
        <taxon>Dikarya</taxon>
        <taxon>Basidiomycota</taxon>
        <taxon>Agaricomycotina</taxon>
        <taxon>Agaricomycetes</taxon>
        <taxon>Agaricomycetidae</taxon>
        <taxon>Agaricales</taxon>
        <taxon>Agaricineae</taxon>
        <taxon>Psathyrellaceae</taxon>
        <taxon>Coprinellus</taxon>
    </lineage>
</organism>
<dbReference type="Pfam" id="PF00144">
    <property type="entry name" value="Beta-lactamase"/>
    <property type="match status" value="1"/>
</dbReference>
<protein>
    <submittedName>
        <fullName evidence="4">Beta-lactamase class C binding protein-like protein</fullName>
    </submittedName>
</protein>
<evidence type="ECO:0000256" key="2">
    <source>
        <dbReference type="SAM" id="SignalP"/>
    </source>
</evidence>
<dbReference type="PANTHER" id="PTHR22935:SF95">
    <property type="entry name" value="BETA-LACTAMASE-LIKE 1-RELATED"/>
    <property type="match status" value="1"/>
</dbReference>
<sequence length="584" mass="63434">MGGSNFLLLLSSTAIFLSAVYAASTPRNTPATGCPAPLPNLLAHQPIQANAVTPQIRKALDSLDKYLKKRTAAADVESLSIAVVTPAGPIFERGYGVLKANDNTTTQAPDSNSIYRLGSISKMFTALETMLLREKGVLNLDDPVEKYLPDLKPPSASFGWAQSAKAQAQGVASRSSRVTIRQLASHTAGMGRDFPTTKLQKWPSTDAWPVAIPPNNLTIEEPISAINQDPLVGLPYSTPVYSNVGFGLLGAVNIAANLKVNGDDEPKTHKELIQRDIFDVFGLNSSMFRAPTDPPTRARLVVASGQNAIFAESLLGDVQDPAGGQYGTVSDLSKISQAILSPNAPTRDLEYFPDIVREWLRPLYVFPDGTQAVGAPWEISYIPSTSAPLDHSPGLVPIYSKSGDLGPYHNLMSFNQEYGYSIIVLTTGTSNPEEFVQEAFRGLQPALHAAQEDRVKSAYVGKWRIAGSKDIAEVKLIDKQLFLTQLTIGGVNVLNLLNQRRARLPSSNMSTRPVPLWSTGRLDEFRLALGRESLDTHALSACLFYWATLDFGVFANGASIDILYWEDDQLVYPSSGARFTRDLP</sequence>
<feature type="signal peptide" evidence="2">
    <location>
        <begin position="1"/>
        <end position="22"/>
    </location>
</feature>
<evidence type="ECO:0000256" key="1">
    <source>
        <dbReference type="ARBA" id="ARBA00038473"/>
    </source>
</evidence>
<dbReference type="AlphaFoldDB" id="Q1WMR7"/>
<evidence type="ECO:0000259" key="3">
    <source>
        <dbReference type="Pfam" id="PF00144"/>
    </source>
</evidence>
<name>Q1WMR7_COPDI</name>
<dbReference type="Gene3D" id="3.40.710.10">
    <property type="entry name" value="DD-peptidase/beta-lactamase superfamily"/>
    <property type="match status" value="1"/>
</dbReference>
<dbReference type="InterPro" id="IPR001466">
    <property type="entry name" value="Beta-lactam-related"/>
</dbReference>
<accession>Q1WMR7</accession>
<feature type="chain" id="PRO_5004197268" evidence="2">
    <location>
        <begin position="23"/>
        <end position="584"/>
    </location>
</feature>
<feature type="domain" description="Beta-lactamase-related" evidence="3">
    <location>
        <begin position="63"/>
        <end position="439"/>
    </location>
</feature>
<dbReference type="InterPro" id="IPR051478">
    <property type="entry name" value="Beta-lactamase-like_AB/R"/>
</dbReference>
<dbReference type="EMBL" id="DQ056143">
    <property type="protein sequence ID" value="AAZ14924.1"/>
    <property type="molecule type" value="Genomic_DNA"/>
</dbReference>
<dbReference type="SUPFAM" id="SSF56601">
    <property type="entry name" value="beta-lactamase/transpeptidase-like"/>
    <property type="match status" value="1"/>
</dbReference>
<proteinExistence type="inferred from homology"/>
<gene>
    <name evidence="4" type="primary">BLAC2</name>
</gene>
<dbReference type="InterPro" id="IPR012338">
    <property type="entry name" value="Beta-lactam/transpept-like"/>
</dbReference>